<keyword evidence="1" id="KW-0732">Signal</keyword>
<feature type="chain" id="PRO_5043139091" evidence="1">
    <location>
        <begin position="26"/>
        <end position="75"/>
    </location>
</feature>
<name>A0A183EBE8_9BILA</name>
<dbReference type="EMBL" id="UYRT01086507">
    <property type="protein sequence ID" value="VDN31423.1"/>
    <property type="molecule type" value="Genomic_DNA"/>
</dbReference>
<sequence>MGNIFLNSTVRFDVALVAAAVGGDGDDDDVDDCDGDIGVLVIGDYPCQSSFFFHLNKNSNAFFVSNAYASFFVFL</sequence>
<evidence type="ECO:0000313" key="3">
    <source>
        <dbReference type="Proteomes" id="UP000271098"/>
    </source>
</evidence>
<evidence type="ECO:0000256" key="1">
    <source>
        <dbReference type="SAM" id="SignalP"/>
    </source>
</evidence>
<evidence type="ECO:0000313" key="4">
    <source>
        <dbReference type="WBParaSite" id="GPUH_0001831401-mRNA-1"/>
    </source>
</evidence>
<dbReference type="Proteomes" id="UP000271098">
    <property type="component" value="Unassembled WGS sequence"/>
</dbReference>
<proteinExistence type="predicted"/>
<reference evidence="4" key="1">
    <citation type="submission" date="2016-06" db="UniProtKB">
        <authorList>
            <consortium name="WormBaseParasite"/>
        </authorList>
    </citation>
    <scope>IDENTIFICATION</scope>
</reference>
<protein>
    <submittedName>
        <fullName evidence="4">Secreted protein</fullName>
    </submittedName>
</protein>
<gene>
    <name evidence="2" type="ORF">GPUH_LOCUS18290</name>
</gene>
<dbReference type="AlphaFoldDB" id="A0A183EBE8"/>
<keyword evidence="3" id="KW-1185">Reference proteome</keyword>
<accession>A0A183EBE8</accession>
<evidence type="ECO:0000313" key="2">
    <source>
        <dbReference type="EMBL" id="VDN31423.1"/>
    </source>
</evidence>
<organism evidence="4">
    <name type="scientific">Gongylonema pulchrum</name>
    <dbReference type="NCBI Taxonomy" id="637853"/>
    <lineage>
        <taxon>Eukaryota</taxon>
        <taxon>Metazoa</taxon>
        <taxon>Ecdysozoa</taxon>
        <taxon>Nematoda</taxon>
        <taxon>Chromadorea</taxon>
        <taxon>Rhabditida</taxon>
        <taxon>Spirurina</taxon>
        <taxon>Spiruromorpha</taxon>
        <taxon>Spiruroidea</taxon>
        <taxon>Gongylonematidae</taxon>
        <taxon>Gongylonema</taxon>
    </lineage>
</organism>
<dbReference type="WBParaSite" id="GPUH_0001831401-mRNA-1">
    <property type="protein sequence ID" value="GPUH_0001831401-mRNA-1"/>
    <property type="gene ID" value="GPUH_0001831401"/>
</dbReference>
<feature type="signal peptide" evidence="1">
    <location>
        <begin position="1"/>
        <end position="25"/>
    </location>
</feature>
<reference evidence="2 3" key="2">
    <citation type="submission" date="2018-11" db="EMBL/GenBank/DDBJ databases">
        <authorList>
            <consortium name="Pathogen Informatics"/>
        </authorList>
    </citation>
    <scope>NUCLEOTIDE SEQUENCE [LARGE SCALE GENOMIC DNA]</scope>
</reference>